<evidence type="ECO:0000256" key="7">
    <source>
        <dbReference type="ARBA" id="ARBA00023008"/>
    </source>
</evidence>
<keyword evidence="7" id="KW-0186">Copper</keyword>
<keyword evidence="5 10" id="KW-0732">Signal</keyword>
<name>A0ABW5DME9_9PROT</name>
<keyword evidence="3 9" id="KW-0812">Transmembrane</keyword>
<evidence type="ECO:0000259" key="12">
    <source>
        <dbReference type="Pfam" id="PF05425"/>
    </source>
</evidence>
<comment type="caution">
    <text evidence="13">The sequence shown here is derived from an EMBL/GenBank/DDBJ whole genome shotgun (WGS) entry which is preliminary data.</text>
</comment>
<dbReference type="InterPro" id="IPR014755">
    <property type="entry name" value="Cu-Rt/internalin_Ig-like"/>
</dbReference>
<sequence>MRILLFLLGLFVSFDAAAHAVLISITPGDGARVAEVPAEIALTFNEPVSPEVFTLIGPDGTAISVLPAVGKGANVSQPLPKDLPQGPYLLRWKVISADGHTIINASAFGIGASVSAAGNTSVVPEWRSALAMAIILPLGLAALGGALLPPNLDPTWRRRAAEAALFALALSTFVRGDFRIGEAMWQAGVAAAGLLLLRLRRPVAYVGAALTALGLGLDGHAAIAGWAMLMPPLHVAFTGFWLAGLIVLVRHPVMAAEFGDFALWLVPVIPLAGLGFALAITGGPDSISTPYAGLMIGKIAVMVILTLLAAFNRWRLVPLKSRFLRTSLRIELGLVMAAVLAGAVAQATPPRKPPPQIAYYHLHGGGFHGEGEFSPDGSFSLLLIDEEKGEVATVKEVTLVLDGLSRPAKLQPEGNWLADFGQLPPGRKPLQATILVDDFTRVTLGVEP</sequence>
<feature type="transmembrane region" description="Helical" evidence="9">
    <location>
        <begin position="233"/>
        <end position="249"/>
    </location>
</feature>
<evidence type="ECO:0000256" key="8">
    <source>
        <dbReference type="ARBA" id="ARBA00023136"/>
    </source>
</evidence>
<evidence type="ECO:0000313" key="13">
    <source>
        <dbReference type="EMBL" id="MFD2262267.1"/>
    </source>
</evidence>
<keyword evidence="6 9" id="KW-1133">Transmembrane helix</keyword>
<evidence type="ECO:0000256" key="6">
    <source>
        <dbReference type="ARBA" id="ARBA00022989"/>
    </source>
</evidence>
<feature type="transmembrane region" description="Helical" evidence="9">
    <location>
        <begin position="292"/>
        <end position="311"/>
    </location>
</feature>
<evidence type="ECO:0000313" key="14">
    <source>
        <dbReference type="Proteomes" id="UP001597295"/>
    </source>
</evidence>
<proteinExistence type="predicted"/>
<dbReference type="InterPro" id="IPR008457">
    <property type="entry name" value="Cu-R_CopD_dom"/>
</dbReference>
<feature type="domain" description="CopC" evidence="11">
    <location>
        <begin position="19"/>
        <end position="109"/>
    </location>
</feature>
<dbReference type="Proteomes" id="UP001597295">
    <property type="component" value="Unassembled WGS sequence"/>
</dbReference>
<keyword evidence="4" id="KW-0479">Metal-binding</keyword>
<evidence type="ECO:0000256" key="10">
    <source>
        <dbReference type="SAM" id="SignalP"/>
    </source>
</evidence>
<evidence type="ECO:0000256" key="1">
    <source>
        <dbReference type="ARBA" id="ARBA00004651"/>
    </source>
</evidence>
<dbReference type="Pfam" id="PF04234">
    <property type="entry name" value="CopC"/>
    <property type="match status" value="1"/>
</dbReference>
<keyword evidence="14" id="KW-1185">Reference proteome</keyword>
<evidence type="ECO:0000256" key="5">
    <source>
        <dbReference type="ARBA" id="ARBA00022729"/>
    </source>
</evidence>
<keyword evidence="8 9" id="KW-0472">Membrane</keyword>
<evidence type="ECO:0000256" key="2">
    <source>
        <dbReference type="ARBA" id="ARBA00022475"/>
    </source>
</evidence>
<dbReference type="InterPro" id="IPR014756">
    <property type="entry name" value="Ig_E-set"/>
</dbReference>
<protein>
    <submittedName>
        <fullName evidence="13">Copper resistance CopC/CopD family protein</fullName>
    </submittedName>
</protein>
<evidence type="ECO:0000256" key="4">
    <source>
        <dbReference type="ARBA" id="ARBA00022723"/>
    </source>
</evidence>
<comment type="subcellular location">
    <subcellularLocation>
        <location evidence="1">Cell membrane</location>
        <topology evidence="1">Multi-pass membrane protein</topology>
    </subcellularLocation>
</comment>
<dbReference type="EMBL" id="JBHUIP010000003">
    <property type="protein sequence ID" value="MFD2262267.1"/>
    <property type="molecule type" value="Genomic_DNA"/>
</dbReference>
<dbReference type="SUPFAM" id="SSF81296">
    <property type="entry name" value="E set domains"/>
    <property type="match status" value="1"/>
</dbReference>
<dbReference type="Pfam" id="PF05425">
    <property type="entry name" value="CopD"/>
    <property type="match status" value="1"/>
</dbReference>
<feature type="transmembrane region" description="Helical" evidence="9">
    <location>
        <begin position="206"/>
        <end position="227"/>
    </location>
</feature>
<dbReference type="PANTHER" id="PTHR34820:SF4">
    <property type="entry name" value="INNER MEMBRANE PROTEIN YEBZ"/>
    <property type="match status" value="1"/>
</dbReference>
<evidence type="ECO:0000259" key="11">
    <source>
        <dbReference type="Pfam" id="PF04234"/>
    </source>
</evidence>
<feature type="signal peptide" evidence="10">
    <location>
        <begin position="1"/>
        <end position="18"/>
    </location>
</feature>
<gene>
    <name evidence="13" type="ORF">ACFSM5_05160</name>
</gene>
<evidence type="ECO:0000256" key="9">
    <source>
        <dbReference type="SAM" id="Phobius"/>
    </source>
</evidence>
<accession>A0ABW5DME9</accession>
<reference evidence="14" key="1">
    <citation type="journal article" date="2019" name="Int. J. Syst. Evol. Microbiol.">
        <title>The Global Catalogue of Microorganisms (GCM) 10K type strain sequencing project: providing services to taxonomists for standard genome sequencing and annotation.</title>
        <authorList>
            <consortium name="The Broad Institute Genomics Platform"/>
            <consortium name="The Broad Institute Genome Sequencing Center for Infectious Disease"/>
            <person name="Wu L."/>
            <person name="Ma J."/>
        </authorList>
    </citation>
    <scope>NUCLEOTIDE SEQUENCE [LARGE SCALE GENOMIC DNA]</scope>
    <source>
        <strain evidence="14">CGMCC 1.19062</strain>
    </source>
</reference>
<dbReference type="PANTHER" id="PTHR34820">
    <property type="entry name" value="INNER MEMBRANE PROTEIN YEBZ"/>
    <property type="match status" value="1"/>
</dbReference>
<keyword evidence="2" id="KW-1003">Cell membrane</keyword>
<feature type="transmembrane region" description="Helical" evidence="9">
    <location>
        <begin position="332"/>
        <end position="349"/>
    </location>
</feature>
<dbReference type="Gene3D" id="2.60.40.1220">
    <property type="match status" value="1"/>
</dbReference>
<feature type="transmembrane region" description="Helical" evidence="9">
    <location>
        <begin position="129"/>
        <end position="148"/>
    </location>
</feature>
<feature type="transmembrane region" description="Helical" evidence="9">
    <location>
        <begin position="261"/>
        <end position="280"/>
    </location>
</feature>
<feature type="chain" id="PRO_5045064800" evidence="10">
    <location>
        <begin position="19"/>
        <end position="448"/>
    </location>
</feature>
<dbReference type="InterPro" id="IPR007348">
    <property type="entry name" value="CopC_dom"/>
</dbReference>
<dbReference type="RefSeq" id="WP_379875189.1">
    <property type="nucleotide sequence ID" value="NZ_JBHUIP010000003.1"/>
</dbReference>
<organism evidence="13 14">
    <name type="scientific">Lacibacterium aquatile</name>
    <dbReference type="NCBI Taxonomy" id="1168082"/>
    <lineage>
        <taxon>Bacteria</taxon>
        <taxon>Pseudomonadati</taxon>
        <taxon>Pseudomonadota</taxon>
        <taxon>Alphaproteobacteria</taxon>
        <taxon>Rhodospirillales</taxon>
        <taxon>Rhodospirillaceae</taxon>
    </lineage>
</organism>
<evidence type="ECO:0000256" key="3">
    <source>
        <dbReference type="ARBA" id="ARBA00022692"/>
    </source>
</evidence>
<dbReference type="InterPro" id="IPR032694">
    <property type="entry name" value="CopC/D"/>
</dbReference>
<feature type="domain" description="Copper resistance protein D" evidence="12">
    <location>
        <begin position="256"/>
        <end position="344"/>
    </location>
</feature>